<dbReference type="InterPro" id="IPR021153">
    <property type="entry name" value="HrcA_C"/>
</dbReference>
<dbReference type="InterPro" id="IPR029016">
    <property type="entry name" value="GAF-like_dom_sf"/>
</dbReference>
<evidence type="ECO:0000313" key="10">
    <source>
        <dbReference type="Proteomes" id="UP000469424"/>
    </source>
</evidence>
<accession>A0A6N7XA21</accession>
<keyword evidence="1 6" id="KW-0678">Repressor</keyword>
<dbReference type="SUPFAM" id="SSF46785">
    <property type="entry name" value="Winged helix' DNA-binding domain"/>
    <property type="match status" value="1"/>
</dbReference>
<dbReference type="Gene3D" id="3.30.390.60">
    <property type="entry name" value="Heat-inducible transcription repressor hrca homolog, domain 3"/>
    <property type="match status" value="1"/>
</dbReference>
<sequence>MDLTERKLRILQAIITDYVQNAEPVGSRSIAKKYDFGVSPATIRNEMADLEEMGYLTHPHTSAGRVPSDKAYRLYVNNMMQKTDLSLQDKQTINERLQVNRNEFDRTIRHAAELLSDITKLASFAMTPSTRQDTLKFIRLLPIDDDKIVLMIVADSGKVTNTTLRLNVPYTNDALEILSKTMTYHYKGHTIDDVLKNSIIEDVGTDLGALSSLAGDVMPNFMRTLEDMLNVNLYMEGLTNIFNIPEYSDMDRAKSFLELVSRKEEFTRDILNRDNGVIVTIGNENPEQAMKNSSVITATYHVDGKLVGKIGVIGPTRMNYSEVTSIMEYLTNNLSQSFMLSNGKDEKEDE</sequence>
<dbReference type="Gene3D" id="1.10.10.10">
    <property type="entry name" value="Winged helix-like DNA-binding domain superfamily/Winged helix DNA-binding domain"/>
    <property type="match status" value="1"/>
</dbReference>
<evidence type="ECO:0000256" key="1">
    <source>
        <dbReference type="ARBA" id="ARBA00022491"/>
    </source>
</evidence>
<dbReference type="SUPFAM" id="SSF55781">
    <property type="entry name" value="GAF domain-like"/>
    <property type="match status" value="1"/>
</dbReference>
<dbReference type="Pfam" id="PF01628">
    <property type="entry name" value="HrcA"/>
    <property type="match status" value="1"/>
</dbReference>
<feature type="domain" description="Winged helix-turn-helix transcription repressor HrcA DNA-binding" evidence="8">
    <location>
        <begin position="3"/>
        <end position="74"/>
    </location>
</feature>
<dbReference type="GO" id="GO:0003677">
    <property type="term" value="F:DNA binding"/>
    <property type="evidence" value="ECO:0007669"/>
    <property type="project" value="InterPro"/>
</dbReference>
<dbReference type="Proteomes" id="UP000469424">
    <property type="component" value="Unassembled WGS sequence"/>
</dbReference>
<dbReference type="InterPro" id="IPR005104">
    <property type="entry name" value="WHTH_HrcA_DNA-bd"/>
</dbReference>
<evidence type="ECO:0000256" key="2">
    <source>
        <dbReference type="ARBA" id="ARBA00023015"/>
    </source>
</evidence>
<dbReference type="PIRSF" id="PIRSF005485">
    <property type="entry name" value="HrcA"/>
    <property type="match status" value="1"/>
</dbReference>
<dbReference type="InterPro" id="IPR023120">
    <property type="entry name" value="WHTH_transcript_rep_HrcA_IDD"/>
</dbReference>
<comment type="similarity">
    <text evidence="6">Belongs to the HrcA family.</text>
</comment>
<name>A0A6N7XA21_9FIRM</name>
<keyword evidence="10" id="KW-1185">Reference proteome</keyword>
<dbReference type="FunFam" id="1.10.10.10:FF:000049">
    <property type="entry name" value="Heat-inducible transcription repressor HrcA"/>
    <property type="match status" value="1"/>
</dbReference>
<dbReference type="InterPro" id="IPR002571">
    <property type="entry name" value="HrcA"/>
</dbReference>
<dbReference type="PANTHER" id="PTHR34824">
    <property type="entry name" value="HEAT-INDUCIBLE TRANSCRIPTION REPRESSOR HRCA"/>
    <property type="match status" value="1"/>
</dbReference>
<comment type="function">
    <text evidence="5 6">Negative regulator of class I heat shock genes (grpE-dnaK-dnaJ and groELS operons). Prevents heat-shock induction of these operons.</text>
</comment>
<comment type="caution">
    <text evidence="9">The sequence shown here is derived from an EMBL/GenBank/DDBJ whole genome shotgun (WGS) entry which is preliminary data.</text>
</comment>
<evidence type="ECO:0000313" key="9">
    <source>
        <dbReference type="EMBL" id="MST71333.1"/>
    </source>
</evidence>
<evidence type="ECO:0000256" key="5">
    <source>
        <dbReference type="ARBA" id="ARBA00055319"/>
    </source>
</evidence>
<dbReference type="Gene3D" id="3.30.450.40">
    <property type="match status" value="1"/>
</dbReference>
<organism evidence="9 10">
    <name type="scientific">Mogibacterium kristiansenii</name>
    <dbReference type="NCBI Taxonomy" id="2606708"/>
    <lineage>
        <taxon>Bacteria</taxon>
        <taxon>Bacillati</taxon>
        <taxon>Bacillota</taxon>
        <taxon>Clostridia</taxon>
        <taxon>Peptostreptococcales</taxon>
        <taxon>Anaerovoracaceae</taxon>
        <taxon>Mogibacterium</taxon>
    </lineage>
</organism>
<keyword evidence="4 6" id="KW-0804">Transcription</keyword>
<dbReference type="RefSeq" id="WP_154554897.1">
    <property type="nucleotide sequence ID" value="NZ_JAQXUZ010000016.1"/>
</dbReference>
<gene>
    <name evidence="6 9" type="primary">hrcA</name>
    <name evidence="9" type="ORF">FYJ65_08445</name>
</gene>
<reference evidence="9 10" key="1">
    <citation type="submission" date="2019-08" db="EMBL/GenBank/DDBJ databases">
        <title>In-depth cultivation of the pig gut microbiome towards novel bacterial diversity and tailored functional studies.</title>
        <authorList>
            <person name="Wylensek D."/>
            <person name="Hitch T.C.A."/>
            <person name="Clavel T."/>
        </authorList>
    </citation>
    <scope>NUCLEOTIDE SEQUENCE [LARGE SCALE GENOMIC DNA]</scope>
    <source>
        <strain evidence="9 10">WCA-MUC-591-APC-4B</strain>
    </source>
</reference>
<dbReference type="Pfam" id="PF03444">
    <property type="entry name" value="WHD_HrcA"/>
    <property type="match status" value="1"/>
</dbReference>
<evidence type="ECO:0000259" key="8">
    <source>
        <dbReference type="Pfam" id="PF03444"/>
    </source>
</evidence>
<evidence type="ECO:0000256" key="3">
    <source>
        <dbReference type="ARBA" id="ARBA00023016"/>
    </source>
</evidence>
<dbReference type="PANTHER" id="PTHR34824:SF1">
    <property type="entry name" value="HEAT-INDUCIBLE TRANSCRIPTION REPRESSOR HRCA"/>
    <property type="match status" value="1"/>
</dbReference>
<dbReference type="HAMAP" id="MF_00081">
    <property type="entry name" value="HrcA"/>
    <property type="match status" value="1"/>
</dbReference>
<proteinExistence type="inferred from homology"/>
<evidence type="ECO:0000256" key="4">
    <source>
        <dbReference type="ARBA" id="ARBA00023163"/>
    </source>
</evidence>
<dbReference type="GO" id="GO:0045892">
    <property type="term" value="P:negative regulation of DNA-templated transcription"/>
    <property type="evidence" value="ECO:0007669"/>
    <property type="project" value="UniProtKB-UniRule"/>
</dbReference>
<feature type="domain" description="Heat-inducible transcription repressor HrcA C-terminal" evidence="7">
    <location>
        <begin position="105"/>
        <end position="323"/>
    </location>
</feature>
<dbReference type="InterPro" id="IPR036390">
    <property type="entry name" value="WH_DNA-bd_sf"/>
</dbReference>
<evidence type="ECO:0000256" key="6">
    <source>
        <dbReference type="HAMAP-Rule" id="MF_00081"/>
    </source>
</evidence>
<dbReference type="InterPro" id="IPR036388">
    <property type="entry name" value="WH-like_DNA-bd_sf"/>
</dbReference>
<dbReference type="EMBL" id="VUNA01000021">
    <property type="protein sequence ID" value="MST71333.1"/>
    <property type="molecule type" value="Genomic_DNA"/>
</dbReference>
<keyword evidence="3 6" id="KW-0346">Stress response</keyword>
<dbReference type="NCBIfam" id="TIGR00331">
    <property type="entry name" value="hrcA"/>
    <property type="match status" value="1"/>
</dbReference>
<protein>
    <recommendedName>
        <fullName evidence="6">Heat-inducible transcription repressor HrcA</fullName>
    </recommendedName>
</protein>
<evidence type="ECO:0000259" key="7">
    <source>
        <dbReference type="Pfam" id="PF01628"/>
    </source>
</evidence>
<dbReference type="AlphaFoldDB" id="A0A6N7XA21"/>
<keyword evidence="2 6" id="KW-0805">Transcription regulation</keyword>